<evidence type="ECO:0000313" key="3">
    <source>
        <dbReference type="WBParaSite" id="TCNE_0000176101-mRNA-1"/>
    </source>
</evidence>
<dbReference type="Pfam" id="PF07914">
    <property type="entry name" value="DUF1679"/>
    <property type="match status" value="1"/>
</dbReference>
<reference evidence="3" key="1">
    <citation type="submission" date="2016-06" db="UniProtKB">
        <authorList>
            <consortium name="WormBaseParasite"/>
        </authorList>
    </citation>
    <scope>IDENTIFICATION</scope>
</reference>
<sequence>MAVVKSLSYLDEKVAPMVDRIIDIWDNLSDAKTLDNLHTAIGIPPVLVHGDLWIGNVIWKQRVGKRTLAAIVDWQRRTLARNICCALTAKDRREHWRDILEYYYRKLGEKMRKEPPLSFNQVTKRYPERVDELVAVMREKAIGLLEDILDYYALNTEKNA</sequence>
<dbReference type="PANTHER" id="PTHR23020:SF41">
    <property type="entry name" value="AMINOGLYCOSIDE PHOSPHOTRANSFERASE DOMAIN-CONTAINING PROTEIN"/>
    <property type="match status" value="1"/>
</dbReference>
<dbReference type="WBParaSite" id="TCNE_0000176101-mRNA-1">
    <property type="protein sequence ID" value="TCNE_0000176101-mRNA-1"/>
    <property type="gene ID" value="TCNE_0000176101"/>
</dbReference>
<keyword evidence="2" id="KW-1185">Reference proteome</keyword>
<dbReference type="Gene3D" id="3.90.1200.10">
    <property type="match status" value="1"/>
</dbReference>
<protein>
    <submittedName>
        <fullName evidence="3">CHK domain-containing protein</fullName>
    </submittedName>
</protein>
<dbReference type="InterPro" id="IPR012877">
    <property type="entry name" value="Dhs-27"/>
</dbReference>
<evidence type="ECO:0000313" key="1">
    <source>
        <dbReference type="EMBL" id="VDM26793.1"/>
    </source>
</evidence>
<dbReference type="PANTHER" id="PTHR23020">
    <property type="entry name" value="UNCHARACTERIZED NUCLEAR HORMONE RECEPTOR-RELATED"/>
    <property type="match status" value="1"/>
</dbReference>
<dbReference type="InterPro" id="IPR052961">
    <property type="entry name" value="Oxido-Kinase-like_Enzymes"/>
</dbReference>
<proteinExistence type="predicted"/>
<accession>A0A183TZU2</accession>
<dbReference type="AlphaFoldDB" id="A0A183TZU2"/>
<dbReference type="Proteomes" id="UP000050794">
    <property type="component" value="Unassembled WGS sequence"/>
</dbReference>
<evidence type="ECO:0000313" key="2">
    <source>
        <dbReference type="Proteomes" id="UP000050794"/>
    </source>
</evidence>
<dbReference type="SUPFAM" id="SSF56112">
    <property type="entry name" value="Protein kinase-like (PK-like)"/>
    <property type="match status" value="1"/>
</dbReference>
<name>A0A183TZU2_TOXCA</name>
<dbReference type="EMBL" id="UYWY01001458">
    <property type="protein sequence ID" value="VDM26793.1"/>
    <property type="molecule type" value="Genomic_DNA"/>
</dbReference>
<organism evidence="2 3">
    <name type="scientific">Toxocara canis</name>
    <name type="common">Canine roundworm</name>
    <dbReference type="NCBI Taxonomy" id="6265"/>
    <lineage>
        <taxon>Eukaryota</taxon>
        <taxon>Metazoa</taxon>
        <taxon>Ecdysozoa</taxon>
        <taxon>Nematoda</taxon>
        <taxon>Chromadorea</taxon>
        <taxon>Rhabditida</taxon>
        <taxon>Spirurina</taxon>
        <taxon>Ascaridomorpha</taxon>
        <taxon>Ascaridoidea</taxon>
        <taxon>Toxocaridae</taxon>
        <taxon>Toxocara</taxon>
    </lineage>
</organism>
<reference evidence="1 2" key="2">
    <citation type="submission" date="2018-11" db="EMBL/GenBank/DDBJ databases">
        <authorList>
            <consortium name="Pathogen Informatics"/>
        </authorList>
    </citation>
    <scope>NUCLEOTIDE SEQUENCE [LARGE SCALE GENOMIC DNA]</scope>
</reference>
<dbReference type="InterPro" id="IPR011009">
    <property type="entry name" value="Kinase-like_dom_sf"/>
</dbReference>
<gene>
    <name evidence="1" type="ORF">TCNE_LOCUS1762</name>
</gene>